<reference evidence="2 3" key="1">
    <citation type="journal article" date="2010" name="Cell">
        <title>The genome of Naegleria gruberi illuminates early eukaryotic versatility.</title>
        <authorList>
            <person name="Fritz-Laylin L.K."/>
            <person name="Prochnik S.E."/>
            <person name="Ginger M.L."/>
            <person name="Dacks J.B."/>
            <person name="Carpenter M.L."/>
            <person name="Field M.C."/>
            <person name="Kuo A."/>
            <person name="Paredez A."/>
            <person name="Chapman J."/>
            <person name="Pham J."/>
            <person name="Shu S."/>
            <person name="Neupane R."/>
            <person name="Cipriano M."/>
            <person name="Mancuso J."/>
            <person name="Tu H."/>
            <person name="Salamov A."/>
            <person name="Lindquist E."/>
            <person name="Shapiro H."/>
            <person name="Lucas S."/>
            <person name="Grigoriev I.V."/>
            <person name="Cande W.Z."/>
            <person name="Fulton C."/>
            <person name="Rokhsar D.S."/>
            <person name="Dawson S.C."/>
        </authorList>
    </citation>
    <scope>NUCLEOTIDE SEQUENCE [LARGE SCALE GENOMIC DNA]</scope>
    <source>
        <strain evidence="2 3">NEG-M</strain>
    </source>
</reference>
<dbReference type="SUPFAM" id="SSF50965">
    <property type="entry name" value="Galactose oxidase, central domain"/>
    <property type="match status" value="1"/>
</dbReference>
<evidence type="ECO:0000313" key="3">
    <source>
        <dbReference type="Proteomes" id="UP000006671"/>
    </source>
</evidence>
<dbReference type="Proteomes" id="UP000006671">
    <property type="component" value="Unassembled WGS sequence"/>
</dbReference>
<dbReference type="PANTHER" id="PTHR46461">
    <property type="entry name" value="KELCH DOMAIN-CONTAINING PROTEIN 3"/>
    <property type="match status" value="1"/>
</dbReference>
<dbReference type="OMA" id="EYNTDQY"/>
<dbReference type="InterPro" id="IPR015915">
    <property type="entry name" value="Kelch-typ_b-propeller"/>
</dbReference>
<dbReference type="GO" id="GO:0003682">
    <property type="term" value="F:chromatin binding"/>
    <property type="evidence" value="ECO:0007669"/>
    <property type="project" value="InterPro"/>
</dbReference>
<accession>D2VSQ6</accession>
<gene>
    <name evidence="2" type="ORF">NAEGRDRAFT_51960</name>
</gene>
<dbReference type="EMBL" id="GG738894">
    <property type="protein sequence ID" value="EFC40235.1"/>
    <property type="molecule type" value="Genomic_DNA"/>
</dbReference>
<feature type="domain" description="BTB" evidence="1">
    <location>
        <begin position="649"/>
        <end position="714"/>
    </location>
</feature>
<proteinExistence type="predicted"/>
<dbReference type="Pfam" id="PF24681">
    <property type="entry name" value="Kelch_KLHDC2_KLHL20_DRC7"/>
    <property type="match status" value="1"/>
</dbReference>
<organism evidence="3">
    <name type="scientific">Naegleria gruberi</name>
    <name type="common">Amoeba</name>
    <dbReference type="NCBI Taxonomy" id="5762"/>
    <lineage>
        <taxon>Eukaryota</taxon>
        <taxon>Discoba</taxon>
        <taxon>Heterolobosea</taxon>
        <taxon>Tetramitia</taxon>
        <taxon>Eutetramitia</taxon>
        <taxon>Vahlkampfiidae</taxon>
        <taxon>Naegleria</taxon>
    </lineage>
</organism>
<evidence type="ECO:0000313" key="2">
    <source>
        <dbReference type="EMBL" id="EFC40235.1"/>
    </source>
</evidence>
<sequence length="755" mass="87031">MGVLQSVESKLGRNSKPVGNWLELQKDSSSSSGADLILFQPHSNYEEKQDLARVSIRKSTNNPNLANDLPSSLPFGIHLHKAVILNSKIYVFGGSTRKELNSNSFLEYNIESKKWKVLPSFIECREFENQLVGPSLLSSTNNQTNQLPTNSRIYLNPCFYHSVSACPKRNKIYVFGGRTSSVISSNNLYEFDVKTEEWTILNPVRISKKNIYSRERLPRREGHSSFIRKDCLYIIAGYEYNTDQYSNEIIEINLDSQTWKFLSEDMNIKPANPMLQVPSVLFSSASSLLSSTSNERVSSTAPQFTKLAYHTSVYCESKDELIIYAGKTREKPFGPLTNSLHIYSFQKKEWSAFSAPNLVKSGFISYDDNRQFIKSYNKGGNLFMDRYLIVSNGLINDHYDRRHYINEVMIIDIHTNQWYKISNSNLLNMYYDSFLIFSEKKCYSIGGYNPCVEKPHLDTLVELDLQICGEQELIGGMERFLDSNLPMKKIPVKSREGFVSLIPLILMKRLDESELMKEDQLKNGIEMETSVNCVELLKDWLVGKELNAELLDLIELFRATLQFKKLEQTLHPYLINRIRKSLISNKDNVEEELMLCESIPRLRPICEEVRNSTNDSQHASLVDFKFPLQDLLDYFSYLREEIKSGKRKGDLTLTLETNRNLKLSIDSEICIITSQFFSKLISGQFNERLSSKIILNNDITLNESDLNDLVDLLYLQPPSNLMKCTNRLEIINQIFVISDFYCIDWMTNSMNYLIL</sequence>
<dbReference type="VEuPathDB" id="AmoebaDB:NAEGRDRAFT_51960"/>
<dbReference type="GO" id="GO:0005737">
    <property type="term" value="C:cytoplasm"/>
    <property type="evidence" value="ECO:0007669"/>
    <property type="project" value="TreeGrafter"/>
</dbReference>
<dbReference type="AlphaFoldDB" id="D2VSQ6"/>
<name>D2VSQ6_NAEGR</name>
<dbReference type="PROSITE" id="PS50097">
    <property type="entry name" value="BTB"/>
    <property type="match status" value="1"/>
</dbReference>
<dbReference type="InterPro" id="IPR011043">
    <property type="entry name" value="Gal_Oxase/kelch_b-propeller"/>
</dbReference>
<dbReference type="GeneID" id="8860054"/>
<dbReference type="RefSeq" id="XP_002672979.1">
    <property type="nucleotide sequence ID" value="XM_002672933.1"/>
</dbReference>
<evidence type="ECO:0000259" key="1">
    <source>
        <dbReference type="PROSITE" id="PS50097"/>
    </source>
</evidence>
<dbReference type="Gene3D" id="2.120.10.80">
    <property type="entry name" value="Kelch-type beta propeller"/>
    <property type="match status" value="2"/>
</dbReference>
<dbReference type="InterPro" id="IPR052637">
    <property type="entry name" value="KLHDC3-like"/>
</dbReference>
<keyword evidence="3" id="KW-1185">Reference proteome</keyword>
<dbReference type="OrthoDB" id="432528at2759"/>
<dbReference type="KEGG" id="ngr:NAEGRDRAFT_51960"/>
<dbReference type="InterPro" id="IPR000210">
    <property type="entry name" value="BTB/POZ_dom"/>
</dbReference>
<protein>
    <submittedName>
        <fullName evidence="2">Predicted protein</fullName>
    </submittedName>
</protein>
<dbReference type="InParanoid" id="D2VSQ6"/>
<dbReference type="PANTHER" id="PTHR46461:SF1">
    <property type="entry name" value="KELCH DOMAIN-CONTAINING PROTEIN 3"/>
    <property type="match status" value="1"/>
</dbReference>